<evidence type="ECO:0000313" key="2">
    <source>
        <dbReference type="Proteomes" id="UP001207742"/>
    </source>
</evidence>
<gene>
    <name evidence="1" type="ORF">OL497_00230</name>
</gene>
<protein>
    <submittedName>
        <fullName evidence="1">Uncharacterized protein</fullName>
    </submittedName>
</protein>
<evidence type="ECO:0000313" key="1">
    <source>
        <dbReference type="EMBL" id="MCW3482305.1"/>
    </source>
</evidence>
<dbReference type="SUPFAM" id="SSF53850">
    <property type="entry name" value="Periplasmic binding protein-like II"/>
    <property type="match status" value="1"/>
</dbReference>
<dbReference type="RefSeq" id="WP_264726575.1">
    <property type="nucleotide sequence ID" value="NZ_JAPDNR010000001.1"/>
</dbReference>
<accession>A0ABT3IER5</accession>
<comment type="caution">
    <text evidence="1">The sequence shown here is derived from an EMBL/GenBank/DDBJ whole genome shotgun (WGS) entry which is preliminary data.</text>
</comment>
<dbReference type="Gene3D" id="3.40.190.10">
    <property type="entry name" value="Periplasmic binding protein-like II"/>
    <property type="match status" value="2"/>
</dbReference>
<reference evidence="1 2" key="1">
    <citation type="submission" date="2022-10" db="EMBL/GenBank/DDBJ databases">
        <title>Chitinophaga nivalis PC15 sp. nov., isolated from Pyeongchang county, South Korea.</title>
        <authorList>
            <person name="Trinh H.N."/>
        </authorList>
    </citation>
    <scope>NUCLEOTIDE SEQUENCE [LARGE SCALE GENOMIC DNA]</scope>
    <source>
        <strain evidence="1 2">PC14</strain>
    </source>
</reference>
<organism evidence="1 2">
    <name type="scientific">Chitinophaga nivalis</name>
    <dbReference type="NCBI Taxonomy" id="2991709"/>
    <lineage>
        <taxon>Bacteria</taxon>
        <taxon>Pseudomonadati</taxon>
        <taxon>Bacteroidota</taxon>
        <taxon>Chitinophagia</taxon>
        <taxon>Chitinophagales</taxon>
        <taxon>Chitinophagaceae</taxon>
        <taxon>Chitinophaga</taxon>
    </lineage>
</organism>
<dbReference type="Proteomes" id="UP001207742">
    <property type="component" value="Unassembled WGS sequence"/>
</dbReference>
<dbReference type="EMBL" id="JAPDNS010000001">
    <property type="protein sequence ID" value="MCW3482305.1"/>
    <property type="molecule type" value="Genomic_DNA"/>
</dbReference>
<keyword evidence="2" id="KW-1185">Reference proteome</keyword>
<name>A0ABT3IER5_9BACT</name>
<proteinExistence type="predicted"/>
<sequence>MKLFIRYITITILLAVPVLRLQATTTVKDSITVTGTRFTFPLVQQWITLFRQDNPGIAIRLVAPHDAAAAHADIHITAQRITPENRRQQDVYIEVARYALLPVANSKNVYAGQPLKVKTLRSLYFEDQETAKKNTAATASVTVYNRLEKSCAPVTFASFYGATFESIKGKSVVGDDLHLLHAVQEDPQAISFNNPGFIYDLRSRKPVSNIAIIPLDLNDNGKLDAEENFYDNLDVLIQRLETAPPSAIPVEGITFIYDRQLEKNKPAAKAWIQYVVEQGQQQLHAYGFLRQDQSLARDTKK</sequence>